<dbReference type="RefSeq" id="WP_169699218.1">
    <property type="nucleotide sequence ID" value="NZ_LS974202.1"/>
</dbReference>
<dbReference type="Proteomes" id="UP000250796">
    <property type="component" value="Chromosome MESINF"/>
</dbReference>
<accession>A0A7Z7LGG4</accession>
<dbReference type="NCBIfam" id="TIGR02136">
    <property type="entry name" value="ptsS_2"/>
    <property type="match status" value="1"/>
</dbReference>
<organism evidence="6 7">
    <name type="scientific">Mesotoga infera</name>
    <dbReference type="NCBI Taxonomy" id="1236046"/>
    <lineage>
        <taxon>Bacteria</taxon>
        <taxon>Thermotogati</taxon>
        <taxon>Thermotogota</taxon>
        <taxon>Thermotogae</taxon>
        <taxon>Kosmotogales</taxon>
        <taxon>Kosmotogaceae</taxon>
        <taxon>Mesotoga</taxon>
    </lineage>
</organism>
<evidence type="ECO:0000259" key="5">
    <source>
        <dbReference type="Pfam" id="PF12849"/>
    </source>
</evidence>
<protein>
    <recommendedName>
        <fullName evidence="4">Phosphate-binding protein</fullName>
    </recommendedName>
</protein>
<keyword evidence="4" id="KW-0592">Phosphate transport</keyword>
<dbReference type="InterPro" id="IPR050811">
    <property type="entry name" value="Phosphate_ABC_transporter"/>
</dbReference>
<evidence type="ECO:0000256" key="3">
    <source>
        <dbReference type="ARBA" id="ARBA00022729"/>
    </source>
</evidence>
<feature type="domain" description="PBP" evidence="5">
    <location>
        <begin position="22"/>
        <end position="258"/>
    </location>
</feature>
<name>A0A7Z7LGG4_9BACT</name>
<comment type="similarity">
    <text evidence="1 4">Belongs to the PstS family.</text>
</comment>
<dbReference type="KEGG" id="minf:MESINF_1575"/>
<dbReference type="InterPro" id="IPR011862">
    <property type="entry name" value="Phos-bd"/>
</dbReference>
<sequence length="275" mass="29746">MKKTIATIVLTTLSVVLVLGSTLVIKGSNTVYPVAQLWAEGFKALNPDVEISIEGAGSSTGIKALFNGQTDIANSSRWIKPSEIEQMNRDGKYFVPYIVAYDGIAIIVNRSLAIENITLQQLYDIYSGKVTTWNQIDSSLPKARIVPFSRDNASGTFEYFVEHVMKGDKLAPQVQQLASTSAEVEQIVQNIYAIGYIGMGYITGEVKALTVEGIEPTVANVNAGIYPISRPLFMFVDATNGLPTGTVADFLRYALSPEGQAAVLTVGYVNAYGTK</sequence>
<dbReference type="Pfam" id="PF12849">
    <property type="entry name" value="PBP_like_2"/>
    <property type="match status" value="1"/>
</dbReference>
<keyword evidence="2 4" id="KW-0813">Transport</keyword>
<gene>
    <name evidence="6" type="ORF">MESINF_1575</name>
</gene>
<evidence type="ECO:0000256" key="1">
    <source>
        <dbReference type="ARBA" id="ARBA00008725"/>
    </source>
</evidence>
<dbReference type="PANTHER" id="PTHR30570:SF1">
    <property type="entry name" value="PHOSPHATE-BINDING PROTEIN PSTS"/>
    <property type="match status" value="1"/>
</dbReference>
<keyword evidence="7" id="KW-1185">Reference proteome</keyword>
<evidence type="ECO:0000313" key="7">
    <source>
        <dbReference type="Proteomes" id="UP000250796"/>
    </source>
</evidence>
<dbReference type="Gene3D" id="3.40.190.10">
    <property type="entry name" value="Periplasmic binding protein-like II"/>
    <property type="match status" value="2"/>
</dbReference>
<proteinExistence type="inferred from homology"/>
<evidence type="ECO:0000256" key="4">
    <source>
        <dbReference type="RuleBase" id="RU367119"/>
    </source>
</evidence>
<comment type="function">
    <text evidence="4">Involved in the system for phosphate transport across the cytoplasmic membrane.</text>
</comment>
<evidence type="ECO:0000313" key="6">
    <source>
        <dbReference type="EMBL" id="SSC13019.1"/>
    </source>
</evidence>
<reference evidence="6 7" key="1">
    <citation type="submission" date="2017-01" db="EMBL/GenBank/DDBJ databases">
        <authorList>
            <person name="Erauso G."/>
        </authorList>
    </citation>
    <scope>NUCLEOTIDE SEQUENCE [LARGE SCALE GENOMIC DNA]</scope>
    <source>
        <strain evidence="6">MESINF1</strain>
    </source>
</reference>
<dbReference type="PANTHER" id="PTHR30570">
    <property type="entry name" value="PERIPLASMIC PHOSPHATE BINDING COMPONENT OF PHOSPHATE ABC TRANSPORTER"/>
    <property type="match status" value="1"/>
</dbReference>
<dbReference type="GO" id="GO:0006817">
    <property type="term" value="P:phosphate ion transport"/>
    <property type="evidence" value="ECO:0007669"/>
    <property type="project" value="UniProtKB-UniRule"/>
</dbReference>
<evidence type="ECO:0000256" key="2">
    <source>
        <dbReference type="ARBA" id="ARBA00022448"/>
    </source>
</evidence>
<dbReference type="SUPFAM" id="SSF53850">
    <property type="entry name" value="Periplasmic binding protein-like II"/>
    <property type="match status" value="1"/>
</dbReference>
<dbReference type="GO" id="GO:0042301">
    <property type="term" value="F:phosphate ion binding"/>
    <property type="evidence" value="ECO:0007669"/>
    <property type="project" value="UniProtKB-UniRule"/>
</dbReference>
<dbReference type="EMBL" id="LS974202">
    <property type="protein sequence ID" value="SSC13019.1"/>
    <property type="molecule type" value="Genomic_DNA"/>
</dbReference>
<keyword evidence="3" id="KW-0732">Signal</keyword>
<dbReference type="InterPro" id="IPR024370">
    <property type="entry name" value="PBP_domain"/>
</dbReference>
<dbReference type="AlphaFoldDB" id="A0A7Z7LGG4"/>
<dbReference type="CDD" id="cd13566">
    <property type="entry name" value="PBP2_phosphate"/>
    <property type="match status" value="1"/>
</dbReference>